<keyword evidence="1" id="KW-0812">Transmembrane</keyword>
<gene>
    <name evidence="2" type="ORF">IW261DRAFT_1668495</name>
</gene>
<evidence type="ECO:0000313" key="3">
    <source>
        <dbReference type="Proteomes" id="UP001175227"/>
    </source>
</evidence>
<proteinExistence type="predicted"/>
<comment type="caution">
    <text evidence="2">The sequence shown here is derived from an EMBL/GenBank/DDBJ whole genome shotgun (WGS) entry which is preliminary data.</text>
</comment>
<keyword evidence="3" id="KW-1185">Reference proteome</keyword>
<reference evidence="2" key="1">
    <citation type="submission" date="2023-06" db="EMBL/GenBank/DDBJ databases">
        <authorList>
            <consortium name="Lawrence Berkeley National Laboratory"/>
            <person name="Ahrendt S."/>
            <person name="Sahu N."/>
            <person name="Indic B."/>
            <person name="Wong-Bajracharya J."/>
            <person name="Merenyi Z."/>
            <person name="Ke H.-M."/>
            <person name="Monk M."/>
            <person name="Kocsube S."/>
            <person name="Drula E."/>
            <person name="Lipzen A."/>
            <person name="Balint B."/>
            <person name="Henrissat B."/>
            <person name="Andreopoulos B."/>
            <person name="Martin F.M."/>
            <person name="Harder C.B."/>
            <person name="Rigling D."/>
            <person name="Ford K.L."/>
            <person name="Foster G.D."/>
            <person name="Pangilinan J."/>
            <person name="Papanicolaou A."/>
            <person name="Barry K."/>
            <person name="LaButti K."/>
            <person name="Viragh M."/>
            <person name="Koriabine M."/>
            <person name="Yan M."/>
            <person name="Riley R."/>
            <person name="Champramary S."/>
            <person name="Plett K.L."/>
            <person name="Tsai I.J."/>
            <person name="Slot J."/>
            <person name="Sipos G."/>
            <person name="Plett J."/>
            <person name="Nagy L.G."/>
            <person name="Grigoriev I.V."/>
        </authorList>
    </citation>
    <scope>NUCLEOTIDE SEQUENCE</scope>
    <source>
        <strain evidence="2">ICMP 16352</strain>
    </source>
</reference>
<name>A0AA39UJ05_9AGAR</name>
<sequence>MTSSSSHLPINHSFLPLPPAEKRRISGLPSALDVVKALVLPVVAIGYLAFCYSVHNRIVPVTGDGIVNLSSFSLGISLDHLVKTGWLALSLATVKSGITTISILVISIGLWPMESLVQDLRNEEFFRVLTARQAGIPLSTINAISSPSLGTIDSLMAIARRHCSSYFTLSFISGFIVVVVSSLASSALSVDSILVDGQVLAFSVGPVPANSALNVSDMDAFTFQMPAENVRGNTQETAAIAWAENALGSQYMFRLPSNGTSYIIPVPENLPTTACARWLTDVVAFNPSCAWQETNISSTLQISSNTTSNSTSLLSNDVYVNIPAISADIKLPWSSICEFHCEFTLPT</sequence>
<dbReference type="AlphaFoldDB" id="A0AA39UJ05"/>
<organism evidence="2 3">
    <name type="scientific">Armillaria novae-zelandiae</name>
    <dbReference type="NCBI Taxonomy" id="153914"/>
    <lineage>
        <taxon>Eukaryota</taxon>
        <taxon>Fungi</taxon>
        <taxon>Dikarya</taxon>
        <taxon>Basidiomycota</taxon>
        <taxon>Agaricomycotina</taxon>
        <taxon>Agaricomycetes</taxon>
        <taxon>Agaricomycetidae</taxon>
        <taxon>Agaricales</taxon>
        <taxon>Marasmiineae</taxon>
        <taxon>Physalacriaceae</taxon>
        <taxon>Armillaria</taxon>
    </lineage>
</organism>
<feature type="transmembrane region" description="Helical" evidence="1">
    <location>
        <begin position="31"/>
        <end position="50"/>
    </location>
</feature>
<evidence type="ECO:0000256" key="1">
    <source>
        <dbReference type="SAM" id="Phobius"/>
    </source>
</evidence>
<dbReference type="Proteomes" id="UP001175227">
    <property type="component" value="Unassembled WGS sequence"/>
</dbReference>
<dbReference type="EMBL" id="JAUEPR010000005">
    <property type="protein sequence ID" value="KAK0484709.1"/>
    <property type="molecule type" value="Genomic_DNA"/>
</dbReference>
<keyword evidence="1" id="KW-0472">Membrane</keyword>
<protein>
    <submittedName>
        <fullName evidence="2">Uncharacterized protein</fullName>
    </submittedName>
</protein>
<evidence type="ECO:0000313" key="2">
    <source>
        <dbReference type="EMBL" id="KAK0484709.1"/>
    </source>
</evidence>
<keyword evidence="1" id="KW-1133">Transmembrane helix</keyword>
<feature type="transmembrane region" description="Helical" evidence="1">
    <location>
        <begin position="166"/>
        <end position="188"/>
    </location>
</feature>
<accession>A0AA39UJ05</accession>